<dbReference type="PRINTS" id="PR00081">
    <property type="entry name" value="GDHRDH"/>
</dbReference>
<gene>
    <name evidence="5" type="ORF">LTRI10_LOCUS31299</name>
</gene>
<dbReference type="Gene3D" id="3.40.50.720">
    <property type="entry name" value="NAD(P)-binding Rossmann-like Domain"/>
    <property type="match status" value="1"/>
</dbReference>
<keyword evidence="6" id="KW-1185">Reference proteome</keyword>
<accession>A0AAV2EXQ0</accession>
<feature type="region of interest" description="Disordered" evidence="4">
    <location>
        <begin position="19"/>
        <end position="44"/>
    </location>
</feature>
<proteinExistence type="inferred from homology"/>
<dbReference type="AlphaFoldDB" id="A0AAV2EXQ0"/>
<organism evidence="5 6">
    <name type="scientific">Linum trigynum</name>
    <dbReference type="NCBI Taxonomy" id="586398"/>
    <lineage>
        <taxon>Eukaryota</taxon>
        <taxon>Viridiplantae</taxon>
        <taxon>Streptophyta</taxon>
        <taxon>Embryophyta</taxon>
        <taxon>Tracheophyta</taxon>
        <taxon>Spermatophyta</taxon>
        <taxon>Magnoliopsida</taxon>
        <taxon>eudicotyledons</taxon>
        <taxon>Gunneridae</taxon>
        <taxon>Pentapetalae</taxon>
        <taxon>rosids</taxon>
        <taxon>fabids</taxon>
        <taxon>Malpighiales</taxon>
        <taxon>Linaceae</taxon>
        <taxon>Linum</taxon>
    </lineage>
</organism>
<dbReference type="PRINTS" id="PR00080">
    <property type="entry name" value="SDRFAMILY"/>
</dbReference>
<evidence type="ECO:0000256" key="4">
    <source>
        <dbReference type="SAM" id="MobiDB-lite"/>
    </source>
</evidence>
<sequence length="351" mass="37737">MKGTVMYLAGIAGPTGFGSKSTAQQVTQHYLPPPPSPSSSSPTPLTAIITGATSGIGEETATVLAKSGAVRVVIAARDVNKALRLKQSILHHSPDAQIVVLELDLSSLASVASFCRRFLSLGLPLHILINNAGIFSHGLEFSEDKIEMTFATNYLGHFLLTELLLEKMEETAQESGKHGRIINLSSAIHSWVKRDSSFSFQNMLNPTNSSSSSSYNGTRAYAQTKLAAILHAKELSRQLKARNAKVTVNAVHPGIIKTGIIRDHKGLITDSVYFIASKLLKSVSQGAATTCYVALSPQIEGVGGKYFADCNESNCSALGNDEGEALQLWEHTRAFIHTRLLLQPTSSTSFR</sequence>
<evidence type="ECO:0000313" key="6">
    <source>
        <dbReference type="Proteomes" id="UP001497516"/>
    </source>
</evidence>
<evidence type="ECO:0000256" key="1">
    <source>
        <dbReference type="ARBA" id="ARBA00006484"/>
    </source>
</evidence>
<dbReference type="PANTHER" id="PTHR24320">
    <property type="entry name" value="RETINOL DEHYDROGENASE"/>
    <property type="match status" value="1"/>
</dbReference>
<dbReference type="SUPFAM" id="SSF51735">
    <property type="entry name" value="NAD(P)-binding Rossmann-fold domains"/>
    <property type="match status" value="1"/>
</dbReference>
<dbReference type="EMBL" id="OZ034818">
    <property type="protein sequence ID" value="CAL1390519.1"/>
    <property type="molecule type" value="Genomic_DNA"/>
</dbReference>
<dbReference type="InterPro" id="IPR036291">
    <property type="entry name" value="NAD(P)-bd_dom_sf"/>
</dbReference>
<keyword evidence="2" id="KW-0560">Oxidoreductase</keyword>
<evidence type="ECO:0000256" key="3">
    <source>
        <dbReference type="RuleBase" id="RU000363"/>
    </source>
</evidence>
<dbReference type="GO" id="GO:0016491">
    <property type="term" value="F:oxidoreductase activity"/>
    <property type="evidence" value="ECO:0007669"/>
    <property type="project" value="UniProtKB-KW"/>
</dbReference>
<dbReference type="InterPro" id="IPR002347">
    <property type="entry name" value="SDR_fam"/>
</dbReference>
<dbReference type="PANTHER" id="PTHR24320:SF198">
    <property type="entry name" value="NAD(P)-BINDING ROSSMANN-FOLD SUPERFAMILY PROTEIN"/>
    <property type="match status" value="1"/>
</dbReference>
<dbReference type="Pfam" id="PF00106">
    <property type="entry name" value="adh_short"/>
    <property type="match status" value="1"/>
</dbReference>
<reference evidence="5 6" key="1">
    <citation type="submission" date="2024-04" db="EMBL/GenBank/DDBJ databases">
        <authorList>
            <person name="Fracassetti M."/>
        </authorList>
    </citation>
    <scope>NUCLEOTIDE SEQUENCE [LARGE SCALE GENOMIC DNA]</scope>
</reference>
<dbReference type="CDD" id="cd05327">
    <property type="entry name" value="retinol-DH_like_SDR_c_like"/>
    <property type="match status" value="1"/>
</dbReference>
<protein>
    <submittedName>
        <fullName evidence="5">Uncharacterized protein</fullName>
    </submittedName>
</protein>
<evidence type="ECO:0000256" key="2">
    <source>
        <dbReference type="ARBA" id="ARBA00023002"/>
    </source>
</evidence>
<feature type="compositionally biased region" description="Polar residues" evidence="4">
    <location>
        <begin position="19"/>
        <end position="28"/>
    </location>
</feature>
<comment type="similarity">
    <text evidence="1 3">Belongs to the short-chain dehydrogenases/reductases (SDR) family.</text>
</comment>
<evidence type="ECO:0000313" key="5">
    <source>
        <dbReference type="EMBL" id="CAL1390519.1"/>
    </source>
</evidence>
<dbReference type="Proteomes" id="UP001497516">
    <property type="component" value="Chromosome 5"/>
</dbReference>
<name>A0AAV2EXQ0_9ROSI</name>